<dbReference type="AlphaFoldDB" id="A0AAN6G3B3"/>
<name>A0AAN6G3B3_9BASI</name>
<dbReference type="Proteomes" id="UP001176521">
    <property type="component" value="Unassembled WGS sequence"/>
</dbReference>
<accession>A0AAN6G3B3</accession>
<keyword evidence="2" id="KW-1185">Reference proteome</keyword>
<evidence type="ECO:0000313" key="2">
    <source>
        <dbReference type="Proteomes" id="UP001176521"/>
    </source>
</evidence>
<feature type="non-terminal residue" evidence="1">
    <location>
        <position position="511"/>
    </location>
</feature>
<gene>
    <name evidence="1" type="ORF">OC842_007884</name>
</gene>
<dbReference type="EMBL" id="JAPDMQ010001408">
    <property type="protein sequence ID" value="KAK0518138.1"/>
    <property type="molecule type" value="Genomic_DNA"/>
</dbReference>
<proteinExistence type="predicted"/>
<comment type="caution">
    <text evidence="1">The sequence shown here is derived from an EMBL/GenBank/DDBJ whole genome shotgun (WGS) entry which is preliminary data.</text>
</comment>
<sequence length="511" mass="58044">MADGQLFLAGLLYFSGNRKIPSTQGHQTRAVNELVYRYGPRFLRGQPYDIGFDDQPVSTHTLQSEARVWHANVLNLVQERCWERLMRLINGLTGYAQALRDRKALSGDRKKEAASLVESVRSYKNLLNERRLFDDATGRTSAEATNLLKHPAVKRMDDVVRPLVRQYIMTAHEVSQQLKAKDQDEAKSKQNKKDLNVRSTIGRFPGRHFVLLLAVHTEFDRDTDRFPQGLQCVPIRRSLIPGCFEVNTATMTTDVLHLSGVESQGLEKLEIWNGVFNLDRGAFRPAGDKRFRHSIHTDGVSVAVHKSDLDTGGPGHGTRGEAARRKAAQHVTNEQEVSYIQDLPADFVLLKKGHAVFVDVGQINLGVFVHERYRTASDDGTQPSSSLDRAWKYSRTERDFNKGKKIHDDRRKQLRERAGCAENVQLDAYDDFVSDGDANSALLEDFNIYIDAYLNFGKTTHEFYENRTFRYLRMEAFSMELAEVDRVAHELRARFGQDALIVFGDRAAQST</sequence>
<protein>
    <submittedName>
        <fullName evidence="1">Uncharacterized protein</fullName>
    </submittedName>
</protein>
<evidence type="ECO:0000313" key="1">
    <source>
        <dbReference type="EMBL" id="KAK0518138.1"/>
    </source>
</evidence>
<reference evidence="1" key="1">
    <citation type="journal article" date="2023" name="PhytoFront">
        <title>Draft Genome Resources of Seven Strains of Tilletia horrida, Causal Agent of Kernel Smut of Rice.</title>
        <authorList>
            <person name="Khanal S."/>
            <person name="Antony Babu S."/>
            <person name="Zhou X.G."/>
        </authorList>
    </citation>
    <scope>NUCLEOTIDE SEQUENCE</scope>
    <source>
        <strain evidence="1">TX3</strain>
    </source>
</reference>
<organism evidence="1 2">
    <name type="scientific">Tilletia horrida</name>
    <dbReference type="NCBI Taxonomy" id="155126"/>
    <lineage>
        <taxon>Eukaryota</taxon>
        <taxon>Fungi</taxon>
        <taxon>Dikarya</taxon>
        <taxon>Basidiomycota</taxon>
        <taxon>Ustilaginomycotina</taxon>
        <taxon>Exobasidiomycetes</taxon>
        <taxon>Tilletiales</taxon>
        <taxon>Tilletiaceae</taxon>
        <taxon>Tilletia</taxon>
    </lineage>
</organism>